<name>A0A6M3M8V8_9ZZZZ</name>
<organism evidence="1">
    <name type="scientific">viral metagenome</name>
    <dbReference type="NCBI Taxonomy" id="1070528"/>
    <lineage>
        <taxon>unclassified sequences</taxon>
        <taxon>metagenomes</taxon>
        <taxon>organismal metagenomes</taxon>
    </lineage>
</organism>
<protein>
    <recommendedName>
        <fullName evidence="2">CHAT domain-containing protein</fullName>
    </recommendedName>
</protein>
<reference evidence="1" key="1">
    <citation type="submission" date="2020-03" db="EMBL/GenBank/DDBJ databases">
        <title>The deep terrestrial virosphere.</title>
        <authorList>
            <person name="Holmfeldt K."/>
            <person name="Nilsson E."/>
            <person name="Simone D."/>
            <person name="Lopez-Fernandez M."/>
            <person name="Wu X."/>
            <person name="de Brujin I."/>
            <person name="Lundin D."/>
            <person name="Andersson A."/>
            <person name="Bertilsson S."/>
            <person name="Dopson M."/>
        </authorList>
    </citation>
    <scope>NUCLEOTIDE SEQUENCE</scope>
    <source>
        <strain evidence="1">MM171B00429</strain>
    </source>
</reference>
<sequence>MKAIVEAALEGIPEPNWFVHYDHGSDYAMWGDDEKPIIDLDNLDKLAGKHVYCMNCSSGKGLGAHAIAKGILEYLGYNDVVSFTTDAADEFGEVFNWGLVEAIKTGSFLKDVVENMRQHGYDIAADLSSKGQLLAAGSMVQDMNILHVYYEGGPDPPEPSCPLSSALLKLGGWNFLWFWRMLRQKFHPESRPG</sequence>
<evidence type="ECO:0008006" key="2">
    <source>
        <dbReference type="Google" id="ProtNLM"/>
    </source>
</evidence>
<proteinExistence type="predicted"/>
<dbReference type="AlphaFoldDB" id="A0A6M3M8V8"/>
<gene>
    <name evidence="1" type="ORF">MM171B00429_0025</name>
</gene>
<accession>A0A6M3M8V8</accession>
<evidence type="ECO:0000313" key="1">
    <source>
        <dbReference type="EMBL" id="QJB04207.1"/>
    </source>
</evidence>
<dbReference type="EMBL" id="MT143875">
    <property type="protein sequence ID" value="QJB04207.1"/>
    <property type="molecule type" value="Genomic_DNA"/>
</dbReference>